<evidence type="ECO:0000313" key="1">
    <source>
        <dbReference type="EMBL" id="GET39083.1"/>
    </source>
</evidence>
<protein>
    <submittedName>
        <fullName evidence="1">Uncharacterized protein</fullName>
    </submittedName>
</protein>
<dbReference type="RefSeq" id="WP_226584009.1">
    <property type="nucleotide sequence ID" value="NZ_BLAY01000058.1"/>
</dbReference>
<sequence>MVKLYFTPRARGIVCLLSRSNVTTTPESSDFKLLMPGESELFWRQGYFYWFENQLNFEFMRKDGTYWWFSNFKTGSYWVQFTYENPYPVWEKTGFAGETVYFKPMWKKPTSTPSASDPIKMEDIWIGEVSTLPIDFYLTQP</sequence>
<reference evidence="1" key="1">
    <citation type="submission" date="2019-10" db="EMBL/GenBank/DDBJ databases">
        <title>Draft genome sequece of Microseira wollei NIES-4236.</title>
        <authorList>
            <person name="Yamaguchi H."/>
            <person name="Suzuki S."/>
            <person name="Kawachi M."/>
        </authorList>
    </citation>
    <scope>NUCLEOTIDE SEQUENCE</scope>
    <source>
        <strain evidence="1">NIES-4236</strain>
    </source>
</reference>
<dbReference type="Proteomes" id="UP001050975">
    <property type="component" value="Unassembled WGS sequence"/>
</dbReference>
<dbReference type="AlphaFoldDB" id="A0AAV3X9J1"/>
<organism evidence="1 2">
    <name type="scientific">Microseira wollei NIES-4236</name>
    <dbReference type="NCBI Taxonomy" id="2530354"/>
    <lineage>
        <taxon>Bacteria</taxon>
        <taxon>Bacillati</taxon>
        <taxon>Cyanobacteriota</taxon>
        <taxon>Cyanophyceae</taxon>
        <taxon>Oscillatoriophycideae</taxon>
        <taxon>Aerosakkonematales</taxon>
        <taxon>Aerosakkonemataceae</taxon>
        <taxon>Microseira</taxon>
    </lineage>
</organism>
<evidence type="ECO:0000313" key="2">
    <source>
        <dbReference type="Proteomes" id="UP001050975"/>
    </source>
</evidence>
<keyword evidence="2" id="KW-1185">Reference proteome</keyword>
<name>A0AAV3X9J1_9CYAN</name>
<dbReference type="EMBL" id="BLAY01000058">
    <property type="protein sequence ID" value="GET39083.1"/>
    <property type="molecule type" value="Genomic_DNA"/>
</dbReference>
<accession>A0AAV3X9J1</accession>
<comment type="caution">
    <text evidence="1">The sequence shown here is derived from an EMBL/GenBank/DDBJ whole genome shotgun (WGS) entry which is preliminary data.</text>
</comment>
<proteinExistence type="predicted"/>
<gene>
    <name evidence="1" type="ORF">MiSe_38440</name>
</gene>